<dbReference type="Pfam" id="PF00437">
    <property type="entry name" value="T2SSE"/>
    <property type="match status" value="1"/>
</dbReference>
<feature type="compositionally biased region" description="Polar residues" evidence="2">
    <location>
        <begin position="1"/>
        <end position="14"/>
    </location>
</feature>
<dbReference type="SUPFAM" id="SSF52540">
    <property type="entry name" value="P-loop containing nucleoside triphosphate hydrolases"/>
    <property type="match status" value="1"/>
</dbReference>
<comment type="similarity">
    <text evidence="1">Belongs to the GSP E family.</text>
</comment>
<evidence type="ECO:0000259" key="3">
    <source>
        <dbReference type="Pfam" id="PF00437"/>
    </source>
</evidence>
<protein>
    <recommendedName>
        <fullName evidence="3">Bacterial type II secretion system protein E domain-containing protein</fullName>
    </recommendedName>
</protein>
<reference evidence="4" key="1">
    <citation type="journal article" date="2015" name="Nature">
        <title>Complex archaea that bridge the gap between prokaryotes and eukaryotes.</title>
        <authorList>
            <person name="Spang A."/>
            <person name="Saw J.H."/>
            <person name="Jorgensen S.L."/>
            <person name="Zaremba-Niedzwiedzka K."/>
            <person name="Martijn J."/>
            <person name="Lind A.E."/>
            <person name="van Eijk R."/>
            <person name="Schleper C."/>
            <person name="Guy L."/>
            <person name="Ettema T.J."/>
        </authorList>
    </citation>
    <scope>NUCLEOTIDE SEQUENCE</scope>
</reference>
<name>A0A0F9H544_9ZZZZ</name>
<dbReference type="Gene3D" id="3.30.450.380">
    <property type="match status" value="1"/>
</dbReference>
<gene>
    <name evidence="4" type="ORF">LCGC14_2105510</name>
</gene>
<proteinExistence type="inferred from homology"/>
<evidence type="ECO:0000256" key="1">
    <source>
        <dbReference type="ARBA" id="ARBA00006611"/>
    </source>
</evidence>
<evidence type="ECO:0000313" key="4">
    <source>
        <dbReference type="EMBL" id="KKL70377.1"/>
    </source>
</evidence>
<feature type="non-terminal residue" evidence="4">
    <location>
        <position position="449"/>
    </location>
</feature>
<dbReference type="PANTHER" id="PTHR30486">
    <property type="entry name" value="TWITCHING MOTILITY PROTEIN PILT"/>
    <property type="match status" value="1"/>
</dbReference>
<organism evidence="4">
    <name type="scientific">marine sediment metagenome</name>
    <dbReference type="NCBI Taxonomy" id="412755"/>
    <lineage>
        <taxon>unclassified sequences</taxon>
        <taxon>metagenomes</taxon>
        <taxon>ecological metagenomes</taxon>
    </lineage>
</organism>
<dbReference type="InterPro" id="IPR050921">
    <property type="entry name" value="T4SS_GSP_E_ATPase"/>
</dbReference>
<feature type="domain" description="Bacterial type II secretion system protein E" evidence="3">
    <location>
        <begin position="100"/>
        <end position="378"/>
    </location>
</feature>
<comment type="caution">
    <text evidence="4">The sequence shown here is derived from an EMBL/GenBank/DDBJ whole genome shotgun (WGS) entry which is preliminary data.</text>
</comment>
<dbReference type="PANTHER" id="PTHR30486:SF15">
    <property type="entry name" value="TYPE II_IV SECRETION SYSTEM ATPASE"/>
    <property type="match status" value="1"/>
</dbReference>
<feature type="region of interest" description="Disordered" evidence="2">
    <location>
        <begin position="1"/>
        <end position="33"/>
    </location>
</feature>
<sequence>MPSWQPGSSRSQGSPLARPESVPSRGTPGRHNEDMEGLIFRMHQMLIEELDADQISSMAPDERRGLVEQATETMLRREMPSVGGITRDQIVARVVDEVVGLGPIDGMIRDPSVSEVMVNAPDEVYFEREGIIYLSDIRFRDAEHVQRIIERIVAPLGRRVDESSPMVDARLADGSRVNVIIPPVAPKSPTVTIRKFRADKMTMDDLVTAGTIEAEMAQFLKACVKLRLNTLISGGTGTGKTTFLNALSAYIPESERIITIEDPTELRMQQPHVVSLEARPPNIDGKGEISQRELLRNTLRMRPDRIIIGEVRGPEAFDMLNAMNTGHEGSLSTVHANSPRDALARVENMVLMANLDLPSQAIREQVASALHLMVQLARFSDGVRRVTHVTEIIGMEGQIVTMQDLFTFNQTGVDPEGRIIGRLTATGLRPTFAERFDQAGIQLPESVFL</sequence>
<dbReference type="CDD" id="cd01130">
    <property type="entry name" value="VirB11-like_ATPase"/>
    <property type="match status" value="1"/>
</dbReference>
<dbReference type="InterPro" id="IPR027417">
    <property type="entry name" value="P-loop_NTPase"/>
</dbReference>
<accession>A0A0F9H544</accession>
<dbReference type="InterPro" id="IPR001482">
    <property type="entry name" value="T2SS/T4SS_dom"/>
</dbReference>
<evidence type="ECO:0000256" key="2">
    <source>
        <dbReference type="SAM" id="MobiDB-lite"/>
    </source>
</evidence>
<dbReference type="GO" id="GO:0016887">
    <property type="term" value="F:ATP hydrolysis activity"/>
    <property type="evidence" value="ECO:0007669"/>
    <property type="project" value="InterPro"/>
</dbReference>
<dbReference type="Gene3D" id="3.40.50.300">
    <property type="entry name" value="P-loop containing nucleotide triphosphate hydrolases"/>
    <property type="match status" value="1"/>
</dbReference>
<dbReference type="AlphaFoldDB" id="A0A0F9H544"/>
<dbReference type="EMBL" id="LAZR01025913">
    <property type="protein sequence ID" value="KKL70377.1"/>
    <property type="molecule type" value="Genomic_DNA"/>
</dbReference>